<feature type="region of interest" description="Disordered" evidence="3">
    <location>
        <begin position="435"/>
        <end position="501"/>
    </location>
</feature>
<name>A0A915K1C4_ROMCU</name>
<feature type="compositionally biased region" description="Polar residues" evidence="3">
    <location>
        <begin position="462"/>
        <end position="478"/>
    </location>
</feature>
<keyword evidence="2" id="KW-0645">Protease</keyword>
<keyword evidence="2" id="KW-0788">Thiol protease</keyword>
<keyword evidence="5" id="KW-1185">Reference proteome</keyword>
<feature type="compositionally biased region" description="Polar residues" evidence="3">
    <location>
        <begin position="27"/>
        <end position="40"/>
    </location>
</feature>
<dbReference type="GO" id="GO:0071108">
    <property type="term" value="P:protein K48-linked deubiquitination"/>
    <property type="evidence" value="ECO:0007669"/>
    <property type="project" value="TreeGrafter"/>
</dbReference>
<feature type="domain" description="MINDY deubiquitinase" evidence="4">
    <location>
        <begin position="144"/>
        <end position="394"/>
    </location>
</feature>
<evidence type="ECO:0000256" key="1">
    <source>
        <dbReference type="ARBA" id="ARBA00006616"/>
    </source>
</evidence>
<evidence type="ECO:0000313" key="5">
    <source>
        <dbReference type="Proteomes" id="UP000887565"/>
    </source>
</evidence>
<dbReference type="GO" id="GO:0140934">
    <property type="term" value="F:histone deubiquitinase activity"/>
    <property type="evidence" value="ECO:0007669"/>
    <property type="project" value="UniProtKB-UniRule"/>
</dbReference>
<keyword evidence="2" id="KW-0378">Hydrolase</keyword>
<comment type="catalytic activity">
    <reaction evidence="2">
        <text>Thiol-dependent hydrolysis of ester, thioester, amide, peptide and isopeptide bonds formed by the C-terminal Gly of ubiquitin (a 76-residue protein attached to proteins as an intracellular targeting signal).</text>
        <dbReference type="EC" id="3.4.19.12"/>
    </reaction>
</comment>
<dbReference type="GO" id="GO:0036435">
    <property type="term" value="F:K48-linked polyubiquitin modification-dependent protein binding"/>
    <property type="evidence" value="ECO:0007669"/>
    <property type="project" value="UniProtKB-UniRule"/>
</dbReference>
<feature type="region of interest" description="Disordered" evidence="3">
    <location>
        <begin position="1"/>
        <end position="44"/>
    </location>
</feature>
<keyword evidence="2" id="KW-0833">Ubl conjugation pathway</keyword>
<dbReference type="WBParaSite" id="nRc.2.0.1.t31638-RA">
    <property type="protein sequence ID" value="nRc.2.0.1.t31638-RA"/>
    <property type="gene ID" value="nRc.2.0.1.g31638"/>
</dbReference>
<dbReference type="GO" id="GO:0006508">
    <property type="term" value="P:proteolysis"/>
    <property type="evidence" value="ECO:0007669"/>
    <property type="project" value="UniProtKB-KW"/>
</dbReference>
<comment type="function">
    <text evidence="2">Hydrolase that can specifically remove 'Lys-48'-linked conjugated ubiquitin from proteins. Has exodeubiquitinase activity and has a preference for long polyubiquitin chains. May play a regulatory role at the level of protein turnover.</text>
</comment>
<proteinExistence type="inferred from homology"/>
<sequence>MNANQPHQQSTEPSNLIVFSDDERSKSSSNADPSSTNTATPMFLDMQVFKPRLDEGDTTELQPDVAIIQGGPSSSHQNEQVEIYCGDTLPPTEDTFEATESVRKTCEPSTPAPISVPSSSQAIEITSTDDFSSSQKSVASDLIHQVKWVPWHGRKTPIITQNENGPCPLLAIMNVLLLRGQITIPDTLDFLTTEKLLERLGDCILRLIPLDISQRPDFQQNMNDSLYILPKLSTGIDVNVRFTGVNEFEYTPECIIFDLLNIHLYHGWIVDASSDHGQTAAAVGTCTYNQLVEKIIDNKTSSDSLKITQAVLAEQFLDATASQLTAYGLKALHNHLRENELAVFFRNNHFSTIMKHEGKLLLLVTDQGFLNEADVIWETLENVSGDNQFLNENFAIVPPKAVHEPFEGVASEATTSDVSKQIENDLMYAMSLEHELRDQGGARPSTSSETDDHSLALKLQQEENNILSSSSTQTTPGDTQAPPPSSQQESAEQRKKKCSLL</sequence>
<evidence type="ECO:0000256" key="2">
    <source>
        <dbReference type="RuleBase" id="RU367139"/>
    </source>
</evidence>
<dbReference type="GO" id="GO:0005829">
    <property type="term" value="C:cytosol"/>
    <property type="evidence" value="ECO:0007669"/>
    <property type="project" value="TreeGrafter"/>
</dbReference>
<dbReference type="PANTHER" id="PTHR18063">
    <property type="entry name" value="NF-E2 INDUCIBLE PROTEIN"/>
    <property type="match status" value="1"/>
</dbReference>
<accession>A0A915K1C4</accession>
<dbReference type="Pfam" id="PF04424">
    <property type="entry name" value="MINDY_DUB"/>
    <property type="match status" value="1"/>
</dbReference>
<dbReference type="InterPro" id="IPR033979">
    <property type="entry name" value="MINDY_domain"/>
</dbReference>
<dbReference type="GO" id="GO:0016807">
    <property type="term" value="F:cysteine-type carboxypeptidase activity"/>
    <property type="evidence" value="ECO:0007669"/>
    <property type="project" value="TreeGrafter"/>
</dbReference>
<comment type="similarity">
    <text evidence="1 2">Belongs to the MINDY deubiquitinase family. FAM63 subfamily.</text>
</comment>
<dbReference type="GO" id="GO:0071944">
    <property type="term" value="C:cell periphery"/>
    <property type="evidence" value="ECO:0007669"/>
    <property type="project" value="TreeGrafter"/>
</dbReference>
<evidence type="ECO:0000313" key="6">
    <source>
        <dbReference type="WBParaSite" id="nRc.2.0.1.t31638-RA"/>
    </source>
</evidence>
<organism evidence="5 6">
    <name type="scientific">Romanomermis culicivorax</name>
    <name type="common">Nematode worm</name>
    <dbReference type="NCBI Taxonomy" id="13658"/>
    <lineage>
        <taxon>Eukaryota</taxon>
        <taxon>Metazoa</taxon>
        <taxon>Ecdysozoa</taxon>
        <taxon>Nematoda</taxon>
        <taxon>Enoplea</taxon>
        <taxon>Dorylaimia</taxon>
        <taxon>Mermithida</taxon>
        <taxon>Mermithoidea</taxon>
        <taxon>Mermithidae</taxon>
        <taxon>Romanomermis</taxon>
    </lineage>
</organism>
<reference evidence="6" key="1">
    <citation type="submission" date="2022-11" db="UniProtKB">
        <authorList>
            <consortium name="WormBaseParasite"/>
        </authorList>
    </citation>
    <scope>IDENTIFICATION</scope>
</reference>
<evidence type="ECO:0000256" key="3">
    <source>
        <dbReference type="SAM" id="MobiDB-lite"/>
    </source>
</evidence>
<dbReference type="AlphaFoldDB" id="A0A915K1C4"/>
<dbReference type="GO" id="GO:1990380">
    <property type="term" value="F:K48-linked deubiquitinase activity"/>
    <property type="evidence" value="ECO:0007669"/>
    <property type="project" value="UniProtKB-UniRule"/>
</dbReference>
<dbReference type="EC" id="3.4.19.12" evidence="2"/>
<dbReference type="Proteomes" id="UP000887565">
    <property type="component" value="Unplaced"/>
</dbReference>
<dbReference type="GO" id="GO:0004843">
    <property type="term" value="F:cysteine-type deubiquitinase activity"/>
    <property type="evidence" value="ECO:0007669"/>
    <property type="project" value="UniProtKB-UniRule"/>
</dbReference>
<feature type="compositionally biased region" description="Polar residues" evidence="3">
    <location>
        <begin position="1"/>
        <end position="14"/>
    </location>
</feature>
<protein>
    <recommendedName>
        <fullName evidence="2">Ubiquitin carboxyl-terminal hydrolase</fullName>
        <ecNumber evidence="2">3.4.19.12</ecNumber>
    </recommendedName>
</protein>
<dbReference type="OMA" id="GTQDSYY"/>
<evidence type="ECO:0000259" key="4">
    <source>
        <dbReference type="Pfam" id="PF04424"/>
    </source>
</evidence>
<dbReference type="PANTHER" id="PTHR18063:SF6">
    <property type="entry name" value="UBIQUITIN CARBOXYL-TERMINAL HYDROLASE"/>
    <property type="match status" value="1"/>
</dbReference>
<dbReference type="InterPro" id="IPR007518">
    <property type="entry name" value="MINDY"/>
</dbReference>